<feature type="compositionally biased region" description="Basic and acidic residues" evidence="1">
    <location>
        <begin position="1"/>
        <end position="12"/>
    </location>
</feature>
<organism evidence="3 4">
    <name type="scientific">Favolaschia claudopus</name>
    <dbReference type="NCBI Taxonomy" id="2862362"/>
    <lineage>
        <taxon>Eukaryota</taxon>
        <taxon>Fungi</taxon>
        <taxon>Dikarya</taxon>
        <taxon>Basidiomycota</taxon>
        <taxon>Agaricomycotina</taxon>
        <taxon>Agaricomycetes</taxon>
        <taxon>Agaricomycetidae</taxon>
        <taxon>Agaricales</taxon>
        <taxon>Marasmiineae</taxon>
        <taxon>Mycenaceae</taxon>
        <taxon>Favolaschia</taxon>
    </lineage>
</organism>
<feature type="compositionally biased region" description="Basic and acidic residues" evidence="1">
    <location>
        <begin position="20"/>
        <end position="30"/>
    </location>
</feature>
<evidence type="ECO:0000313" key="4">
    <source>
        <dbReference type="Proteomes" id="UP001362999"/>
    </source>
</evidence>
<dbReference type="InterPro" id="IPR018306">
    <property type="entry name" value="Phage_T5_Orf172_DNA-bd"/>
</dbReference>
<proteinExistence type="predicted"/>
<feature type="region of interest" description="Disordered" evidence="1">
    <location>
        <begin position="1"/>
        <end position="30"/>
    </location>
</feature>
<protein>
    <recommendedName>
        <fullName evidence="2">Bacteriophage T5 Orf172 DNA-binding domain-containing protein</fullName>
    </recommendedName>
</protein>
<accession>A0AAV9ZEA5</accession>
<dbReference type="Pfam" id="PF10544">
    <property type="entry name" value="T5orf172"/>
    <property type="match status" value="1"/>
</dbReference>
<dbReference type="AlphaFoldDB" id="A0AAV9ZEA5"/>
<sequence>MPNYSRPDDPRYPQRPPLPEPERIRERDDLARRPPEVRSDYMMTRNLYDDYDGYIYCHRRWVFDPATGFFYPQIKYGLTRDLQRRMNGYNKCGYITWLFCWPTRCVKLTEAVVHARLRSRGLGADSIMCWCGHSHREYFWGYGIDDVCREVEEVLFDTAQTITRYIFVHLL</sequence>
<gene>
    <name evidence="3" type="ORF">R3P38DRAFT_3235940</name>
</gene>
<evidence type="ECO:0000313" key="3">
    <source>
        <dbReference type="EMBL" id="KAK6978178.1"/>
    </source>
</evidence>
<dbReference type="Proteomes" id="UP001362999">
    <property type="component" value="Unassembled WGS sequence"/>
</dbReference>
<reference evidence="3 4" key="1">
    <citation type="journal article" date="2024" name="J Genomics">
        <title>Draft genome sequencing and assembly of Favolaschia claudopus CIRM-BRFM 2984 isolated from oak limbs.</title>
        <authorList>
            <person name="Navarro D."/>
            <person name="Drula E."/>
            <person name="Chaduli D."/>
            <person name="Cazenave R."/>
            <person name="Ahrendt S."/>
            <person name="Wang J."/>
            <person name="Lipzen A."/>
            <person name="Daum C."/>
            <person name="Barry K."/>
            <person name="Grigoriev I.V."/>
            <person name="Favel A."/>
            <person name="Rosso M.N."/>
            <person name="Martin F."/>
        </authorList>
    </citation>
    <scope>NUCLEOTIDE SEQUENCE [LARGE SCALE GENOMIC DNA]</scope>
    <source>
        <strain evidence="3 4">CIRM-BRFM 2984</strain>
    </source>
</reference>
<keyword evidence="4" id="KW-1185">Reference proteome</keyword>
<name>A0AAV9ZEA5_9AGAR</name>
<comment type="caution">
    <text evidence="3">The sequence shown here is derived from an EMBL/GenBank/DDBJ whole genome shotgun (WGS) entry which is preliminary data.</text>
</comment>
<evidence type="ECO:0000259" key="2">
    <source>
        <dbReference type="Pfam" id="PF10544"/>
    </source>
</evidence>
<feature type="domain" description="Bacteriophage T5 Orf172 DNA-binding" evidence="2">
    <location>
        <begin position="72"/>
        <end position="148"/>
    </location>
</feature>
<evidence type="ECO:0000256" key="1">
    <source>
        <dbReference type="SAM" id="MobiDB-lite"/>
    </source>
</evidence>
<dbReference type="EMBL" id="JAWWNJ010000161">
    <property type="protein sequence ID" value="KAK6978178.1"/>
    <property type="molecule type" value="Genomic_DNA"/>
</dbReference>